<evidence type="ECO:0000256" key="4">
    <source>
        <dbReference type="ARBA" id="ARBA00009845"/>
    </source>
</evidence>
<evidence type="ECO:0000259" key="11">
    <source>
        <dbReference type="Pfam" id="PF00694"/>
    </source>
</evidence>
<organism evidence="12 13">
    <name type="scientific">Bosea massiliensis</name>
    <dbReference type="NCBI Taxonomy" id="151419"/>
    <lineage>
        <taxon>Bacteria</taxon>
        <taxon>Pseudomonadati</taxon>
        <taxon>Pseudomonadota</taxon>
        <taxon>Alphaproteobacteria</taxon>
        <taxon>Hyphomicrobiales</taxon>
        <taxon>Boseaceae</taxon>
        <taxon>Bosea</taxon>
    </lineage>
</organism>
<evidence type="ECO:0000313" key="13">
    <source>
        <dbReference type="Proteomes" id="UP001596060"/>
    </source>
</evidence>
<sequence>MKPLTRIAGVACPLGLANVDTDQLIPARFMKRPRSEGYGSFLLHDLRRDESGAERPDFPLNREPWRSAPILVARRNFGSGSSREAAVYALADHGFDAVIAPTFGDIFASNAVKNGVLPAVLGEEDVEDLLAALAATPDLPVTVDLAAQTVSWGNRAASFAIDPVWREQLLNGWDDIDVTRSFAGDIRRYRTALDHDRPWANPSSGGSP</sequence>
<dbReference type="GO" id="GO:0003861">
    <property type="term" value="F:3-isopropylmalate dehydratase activity"/>
    <property type="evidence" value="ECO:0007669"/>
    <property type="project" value="UniProtKB-EC"/>
</dbReference>
<dbReference type="EC" id="4.2.1.33" evidence="10"/>
<dbReference type="Gene3D" id="3.20.19.10">
    <property type="entry name" value="Aconitase, domain 4"/>
    <property type="match status" value="1"/>
</dbReference>
<keyword evidence="6 10" id="KW-0432">Leucine biosynthesis</keyword>
<gene>
    <name evidence="10 12" type="primary">leuD</name>
    <name evidence="12" type="ORF">ACFPN9_28530</name>
</gene>
<dbReference type="RefSeq" id="WP_066720797.1">
    <property type="nucleotide sequence ID" value="NZ_JBHSLU010000148.1"/>
</dbReference>
<dbReference type="InterPro" id="IPR004431">
    <property type="entry name" value="3-IsopropMal_deHydase_ssu"/>
</dbReference>
<dbReference type="Proteomes" id="UP001596060">
    <property type="component" value="Unassembled WGS sequence"/>
</dbReference>
<proteinExistence type="inferred from homology"/>
<protein>
    <recommendedName>
        <fullName evidence="10">3-isopropylmalate dehydratase small subunit</fullName>
        <ecNumber evidence="10">4.2.1.33</ecNumber>
    </recommendedName>
    <alternativeName>
        <fullName evidence="10">Alpha-IPM isomerase</fullName>
        <shortName evidence="10">IPMI</shortName>
    </alternativeName>
    <alternativeName>
        <fullName evidence="10">Isopropylmalate isomerase</fullName>
    </alternativeName>
</protein>
<evidence type="ECO:0000256" key="8">
    <source>
        <dbReference type="ARBA" id="ARBA00023239"/>
    </source>
</evidence>
<accession>A0ABW0PBE9</accession>
<keyword evidence="8 10" id="KW-0456">Lyase</keyword>
<evidence type="ECO:0000256" key="7">
    <source>
        <dbReference type="ARBA" id="ARBA00022605"/>
    </source>
</evidence>
<keyword evidence="13" id="KW-1185">Reference proteome</keyword>
<comment type="catalytic activity">
    <reaction evidence="1 10">
        <text>(2R,3S)-3-isopropylmalate = (2S)-2-isopropylmalate</text>
        <dbReference type="Rhea" id="RHEA:32287"/>
        <dbReference type="ChEBI" id="CHEBI:1178"/>
        <dbReference type="ChEBI" id="CHEBI:35121"/>
        <dbReference type="EC" id="4.2.1.33"/>
    </reaction>
</comment>
<evidence type="ECO:0000313" key="12">
    <source>
        <dbReference type="EMBL" id="MFC5509179.1"/>
    </source>
</evidence>
<keyword evidence="7 10" id="KW-0028">Amino-acid biosynthesis</keyword>
<comment type="pathway">
    <text evidence="3 10">Amino-acid biosynthesis; L-leucine biosynthesis; L-leucine from 3-methyl-2-oxobutanoate: step 2/4.</text>
</comment>
<dbReference type="InterPro" id="IPR033940">
    <property type="entry name" value="IPMI_Swivel"/>
</dbReference>
<dbReference type="HAMAP" id="MF_01031">
    <property type="entry name" value="LeuD_type1"/>
    <property type="match status" value="1"/>
</dbReference>
<dbReference type="InterPro" id="IPR050075">
    <property type="entry name" value="LeuD"/>
</dbReference>
<dbReference type="NCBIfam" id="TIGR00171">
    <property type="entry name" value="leuD"/>
    <property type="match status" value="1"/>
</dbReference>
<evidence type="ECO:0000256" key="5">
    <source>
        <dbReference type="ARBA" id="ARBA00011271"/>
    </source>
</evidence>
<dbReference type="PANTHER" id="PTHR43345">
    <property type="entry name" value="3-ISOPROPYLMALATE DEHYDRATASE SMALL SUBUNIT 2-RELATED-RELATED"/>
    <property type="match status" value="1"/>
</dbReference>
<keyword evidence="9 10" id="KW-0100">Branched-chain amino acid biosynthesis</keyword>
<dbReference type="SUPFAM" id="SSF52016">
    <property type="entry name" value="LeuD/IlvD-like"/>
    <property type="match status" value="1"/>
</dbReference>
<comment type="subunit">
    <text evidence="5 10">Heterodimer of LeuC and LeuD.</text>
</comment>
<name>A0ABW0PBE9_9HYPH</name>
<evidence type="ECO:0000256" key="2">
    <source>
        <dbReference type="ARBA" id="ARBA00002695"/>
    </source>
</evidence>
<comment type="function">
    <text evidence="2 10">Catalyzes the isomerization between 2-isopropylmalate and 3-isopropylmalate, via the formation of 2-isopropylmaleate.</text>
</comment>
<evidence type="ECO:0000256" key="1">
    <source>
        <dbReference type="ARBA" id="ARBA00000491"/>
    </source>
</evidence>
<evidence type="ECO:0000256" key="6">
    <source>
        <dbReference type="ARBA" id="ARBA00022430"/>
    </source>
</evidence>
<evidence type="ECO:0000256" key="9">
    <source>
        <dbReference type="ARBA" id="ARBA00023304"/>
    </source>
</evidence>
<reference evidence="13" key="1">
    <citation type="journal article" date="2019" name="Int. J. Syst. Evol. Microbiol.">
        <title>The Global Catalogue of Microorganisms (GCM) 10K type strain sequencing project: providing services to taxonomists for standard genome sequencing and annotation.</title>
        <authorList>
            <consortium name="The Broad Institute Genomics Platform"/>
            <consortium name="The Broad Institute Genome Sequencing Center for Infectious Disease"/>
            <person name="Wu L."/>
            <person name="Ma J."/>
        </authorList>
    </citation>
    <scope>NUCLEOTIDE SEQUENCE [LARGE SCALE GENOMIC DNA]</scope>
    <source>
        <strain evidence="13">CCUG 43117</strain>
    </source>
</reference>
<feature type="domain" description="Aconitase A/isopropylmalate dehydratase small subunit swivel" evidence="11">
    <location>
        <begin position="1"/>
        <end position="121"/>
    </location>
</feature>
<evidence type="ECO:0000256" key="10">
    <source>
        <dbReference type="HAMAP-Rule" id="MF_01031"/>
    </source>
</evidence>
<dbReference type="Pfam" id="PF00694">
    <property type="entry name" value="Aconitase_C"/>
    <property type="match status" value="1"/>
</dbReference>
<comment type="similarity">
    <text evidence="4 10">Belongs to the LeuD family. LeuD type 1 subfamily.</text>
</comment>
<dbReference type="InterPro" id="IPR015928">
    <property type="entry name" value="Aconitase/3IPM_dehydase_swvl"/>
</dbReference>
<dbReference type="PANTHER" id="PTHR43345:SF5">
    <property type="entry name" value="3-ISOPROPYLMALATE DEHYDRATASE SMALL SUBUNIT"/>
    <property type="match status" value="1"/>
</dbReference>
<comment type="caution">
    <text evidence="12">The sequence shown here is derived from an EMBL/GenBank/DDBJ whole genome shotgun (WGS) entry which is preliminary data.</text>
</comment>
<dbReference type="CDD" id="cd01577">
    <property type="entry name" value="IPMI_Swivel"/>
    <property type="match status" value="1"/>
</dbReference>
<dbReference type="EMBL" id="JBHSLU010000148">
    <property type="protein sequence ID" value="MFC5509179.1"/>
    <property type="molecule type" value="Genomic_DNA"/>
</dbReference>
<dbReference type="InterPro" id="IPR000573">
    <property type="entry name" value="AconitaseA/IPMdHydase_ssu_swvl"/>
</dbReference>
<evidence type="ECO:0000256" key="3">
    <source>
        <dbReference type="ARBA" id="ARBA00004729"/>
    </source>
</evidence>
<dbReference type="NCBIfam" id="NF002458">
    <property type="entry name" value="PRK01641.1"/>
    <property type="match status" value="1"/>
</dbReference>